<evidence type="ECO:0008006" key="6">
    <source>
        <dbReference type="Google" id="ProtNLM"/>
    </source>
</evidence>
<proteinExistence type="predicted"/>
<organism evidence="4 5">
    <name type="scientific">Thermoleptolyngbya sichuanensis A183</name>
    <dbReference type="NCBI Taxonomy" id="2737172"/>
    <lineage>
        <taxon>Bacteria</taxon>
        <taxon>Bacillati</taxon>
        <taxon>Cyanobacteriota</taxon>
        <taxon>Cyanophyceae</taxon>
        <taxon>Oculatellales</taxon>
        <taxon>Oculatellaceae</taxon>
        <taxon>Thermoleptolyngbya</taxon>
        <taxon>Thermoleptolyngbya sichuanensis</taxon>
    </lineage>
</organism>
<keyword evidence="5" id="KW-1185">Reference proteome</keyword>
<evidence type="ECO:0000313" key="4">
    <source>
        <dbReference type="EMBL" id="QKD83476.1"/>
    </source>
</evidence>
<feature type="coiled-coil region" evidence="1">
    <location>
        <begin position="54"/>
        <end position="85"/>
    </location>
</feature>
<accession>A0A6M8BGN6</accession>
<protein>
    <recommendedName>
        <fullName evidence="6">Low temperature-induced protein</fullName>
    </recommendedName>
</protein>
<dbReference type="KEGG" id="theu:HPC62_15850"/>
<evidence type="ECO:0000256" key="3">
    <source>
        <dbReference type="SAM" id="SignalP"/>
    </source>
</evidence>
<keyword evidence="3" id="KW-0732">Signal</keyword>
<feature type="region of interest" description="Disordered" evidence="2">
    <location>
        <begin position="85"/>
        <end position="118"/>
    </location>
</feature>
<dbReference type="AlphaFoldDB" id="A0A6M8BGN6"/>
<feature type="signal peptide" evidence="3">
    <location>
        <begin position="1"/>
        <end position="33"/>
    </location>
</feature>
<evidence type="ECO:0000256" key="1">
    <source>
        <dbReference type="SAM" id="Coils"/>
    </source>
</evidence>
<dbReference type="RefSeq" id="WP_068511691.1">
    <property type="nucleotide sequence ID" value="NZ_CP053661.1"/>
</dbReference>
<feature type="chain" id="PRO_5026784680" description="Low temperature-induced protein" evidence="3">
    <location>
        <begin position="34"/>
        <end position="118"/>
    </location>
</feature>
<dbReference type="Proteomes" id="UP000505210">
    <property type="component" value="Chromosome"/>
</dbReference>
<feature type="compositionally biased region" description="Polar residues" evidence="2">
    <location>
        <begin position="93"/>
        <end position="102"/>
    </location>
</feature>
<evidence type="ECO:0000256" key="2">
    <source>
        <dbReference type="SAM" id="MobiDB-lite"/>
    </source>
</evidence>
<dbReference type="EMBL" id="CP053661">
    <property type="protein sequence ID" value="QKD83476.1"/>
    <property type="molecule type" value="Genomic_DNA"/>
</dbReference>
<sequence length="118" mass="13154">MKTWNQLKQSIYKVAIAFSFVVLMLFTASPALAFGFGNQSSAPNEGVEKLDGIYEKAEEALDSGLQSMEEVQDRARKGINEVQENADVDKMNRPSNSRQAVTIQEKAERALEKATQNR</sequence>
<name>A0A6M8BGN6_9CYAN</name>
<reference evidence="4 5" key="1">
    <citation type="submission" date="2020-05" db="EMBL/GenBank/DDBJ databases">
        <title>Complete genome sequence of of a novel Thermoleptolyngbya strain isolated from hot springs of Ganzi, Sichuan China.</title>
        <authorList>
            <person name="Tang J."/>
            <person name="Daroch M."/>
            <person name="Li L."/>
            <person name="Waleron K."/>
            <person name="Waleron M."/>
            <person name="Waleron M."/>
        </authorList>
    </citation>
    <scope>NUCLEOTIDE SEQUENCE [LARGE SCALE GENOMIC DNA]</scope>
    <source>
        <strain evidence="4 5">PKUAC-SCTA183</strain>
    </source>
</reference>
<gene>
    <name evidence="4" type="ORF">HPC62_15850</name>
</gene>
<keyword evidence="1" id="KW-0175">Coiled coil</keyword>
<evidence type="ECO:0000313" key="5">
    <source>
        <dbReference type="Proteomes" id="UP000505210"/>
    </source>
</evidence>